<keyword evidence="2" id="KW-1185">Reference proteome</keyword>
<accession>A0A812LXV1</accession>
<evidence type="ECO:0000313" key="1">
    <source>
        <dbReference type="EMBL" id="CAE7248886.1"/>
    </source>
</evidence>
<name>A0A812LXV1_9DINO</name>
<dbReference type="EMBL" id="CAJNDS010001125">
    <property type="protein sequence ID" value="CAE7248886.1"/>
    <property type="molecule type" value="Genomic_DNA"/>
</dbReference>
<reference evidence="1" key="1">
    <citation type="submission" date="2021-02" db="EMBL/GenBank/DDBJ databases">
        <authorList>
            <person name="Dougan E. K."/>
            <person name="Rhodes N."/>
            <person name="Thang M."/>
            <person name="Chan C."/>
        </authorList>
    </citation>
    <scope>NUCLEOTIDE SEQUENCE</scope>
</reference>
<dbReference type="Proteomes" id="UP000604046">
    <property type="component" value="Unassembled WGS sequence"/>
</dbReference>
<gene>
    <name evidence="1" type="ORF">SNAT2548_LOCUS12095</name>
</gene>
<dbReference type="OrthoDB" id="10541955at2759"/>
<protein>
    <submittedName>
        <fullName evidence="1">Uncharacterized protein</fullName>
    </submittedName>
</protein>
<proteinExistence type="predicted"/>
<sequence>MSTLNFIRVLAKEASFASGVGTPVLTVVGDASSGTWLYRCRCCKPQRAGNSHPLSATIAGARDVERQEKSTTYGNPKGSLWVDIEADEVDLGKALVEDGTGEILKWELWCGVVERGRPSSLRLFRLTPPLSQTRSPGPGPIKKNTWCKVAVSLLQTRKVVLHTDAARAYNLRIPGMLHCNVVRKKKRVYINGKVSRKLKWINMTAYIYMREIL</sequence>
<comment type="caution">
    <text evidence="1">The sequence shown here is derived from an EMBL/GenBank/DDBJ whole genome shotgun (WGS) entry which is preliminary data.</text>
</comment>
<evidence type="ECO:0000313" key="2">
    <source>
        <dbReference type="Proteomes" id="UP000604046"/>
    </source>
</evidence>
<organism evidence="1 2">
    <name type="scientific">Symbiodinium natans</name>
    <dbReference type="NCBI Taxonomy" id="878477"/>
    <lineage>
        <taxon>Eukaryota</taxon>
        <taxon>Sar</taxon>
        <taxon>Alveolata</taxon>
        <taxon>Dinophyceae</taxon>
        <taxon>Suessiales</taxon>
        <taxon>Symbiodiniaceae</taxon>
        <taxon>Symbiodinium</taxon>
    </lineage>
</organism>
<dbReference type="AlphaFoldDB" id="A0A812LXV1"/>